<reference evidence="1" key="1">
    <citation type="submission" date="2020-03" db="EMBL/GenBank/DDBJ databases">
        <title>Hybrid Assembly of Korean Phytophthora infestans isolates.</title>
        <authorList>
            <person name="Prokchorchik M."/>
            <person name="Lee Y."/>
            <person name="Seo J."/>
            <person name="Cho J.-H."/>
            <person name="Park Y.-E."/>
            <person name="Jang D.-C."/>
            <person name="Im J.-S."/>
            <person name="Choi J.-G."/>
            <person name="Park H.-J."/>
            <person name="Lee G.-B."/>
            <person name="Lee Y.-G."/>
            <person name="Hong S.-Y."/>
            <person name="Cho K."/>
            <person name="Sohn K.H."/>
        </authorList>
    </citation>
    <scope>NUCLEOTIDE SEQUENCE</scope>
    <source>
        <strain evidence="1">KR_2_A2</strain>
    </source>
</reference>
<evidence type="ECO:0000313" key="1">
    <source>
        <dbReference type="EMBL" id="KAF4149980.1"/>
    </source>
</evidence>
<comment type="caution">
    <text evidence="1">The sequence shown here is derived from an EMBL/GenBank/DDBJ whole genome shotgun (WGS) entry which is preliminary data.</text>
</comment>
<sequence>MPCATERPNSETEQAAEIASEIASADEAKAFADTPNTFTTPFAARAEATGATPPVPRALARVPTTEMATPAISSAASSGPILQVHGSSVLLTMER</sequence>
<dbReference type="Proteomes" id="UP000704712">
    <property type="component" value="Unassembled WGS sequence"/>
</dbReference>
<evidence type="ECO:0000313" key="2">
    <source>
        <dbReference type="Proteomes" id="UP000704712"/>
    </source>
</evidence>
<dbReference type="EMBL" id="JAACNO010000105">
    <property type="protein sequence ID" value="KAF4149980.1"/>
    <property type="molecule type" value="Genomic_DNA"/>
</dbReference>
<organism evidence="1 2">
    <name type="scientific">Phytophthora infestans</name>
    <name type="common">Potato late blight agent</name>
    <name type="synonym">Botrytis infestans</name>
    <dbReference type="NCBI Taxonomy" id="4787"/>
    <lineage>
        <taxon>Eukaryota</taxon>
        <taxon>Sar</taxon>
        <taxon>Stramenopiles</taxon>
        <taxon>Oomycota</taxon>
        <taxon>Peronosporomycetes</taxon>
        <taxon>Peronosporales</taxon>
        <taxon>Peronosporaceae</taxon>
        <taxon>Phytophthora</taxon>
    </lineage>
</organism>
<gene>
    <name evidence="1" type="ORF">GN958_ATG00919</name>
</gene>
<dbReference type="AlphaFoldDB" id="A0A8S9VAH5"/>
<protein>
    <submittedName>
        <fullName evidence="1">Uncharacterized protein</fullName>
    </submittedName>
</protein>
<name>A0A8S9VAH5_PHYIN</name>
<proteinExistence type="predicted"/>
<accession>A0A8S9VAH5</accession>